<evidence type="ECO:0000313" key="3">
    <source>
        <dbReference type="EMBL" id="JAP89802.1"/>
    </source>
</evidence>
<accession>A0A146JYM5</accession>
<organism evidence="3">
    <name type="scientific">Trepomonas sp. PC1</name>
    <dbReference type="NCBI Taxonomy" id="1076344"/>
    <lineage>
        <taxon>Eukaryota</taxon>
        <taxon>Metamonada</taxon>
        <taxon>Diplomonadida</taxon>
        <taxon>Hexamitidae</taxon>
        <taxon>Hexamitinae</taxon>
        <taxon>Trepomonas</taxon>
    </lineage>
</organism>
<gene>
    <name evidence="3" type="ORF">TPC1_30703</name>
</gene>
<sequence>LSPTKLSTISKNNSQSTISRITDSKKQSYLCFDAIDYSQIEQKASKLIELKQSSHISEMQNKLAVNEQRISYLEVSNRQLQNQQLVKDDEIKKLAHKLRLAEEKVLEMKQSHPLLAPLRQKEQLVVDLSNEVDGQQQEVIRLRHELKQAPIEYARQISTQQMMIEEMQRKLDDQQSSFQTFCEKILTLEAQNNAYKQHLKDKQFILDQIQCDYEILNDENQEYQIQTAKIEVEKQQLRQQLLQAQADAKQTRERYNQMQNSQLQQTDRNQNLIQNIQNEHNQIIQTKDNELNMLSTQLQEITSKYVELQKSSQKQISALQMQLQQFNELTQTNHQQILELRDQMEILQKINEEQAQQISDLTSNQISSLHSTQQNVKSPVEIQQYQEAIQNLKLENQQILLLKNEEIQQLNGQIDDLHQQLEQAELMQNIQEEGHEFDCNMENEILKAKNTRLQKEIEDLQDKLSNMEYSEWKLQQEMEELKRMNNSKFFQKQDDPLDDLFKKE</sequence>
<evidence type="ECO:0000256" key="1">
    <source>
        <dbReference type="SAM" id="Coils"/>
    </source>
</evidence>
<dbReference type="EMBL" id="GDID01006804">
    <property type="protein sequence ID" value="JAP89802.1"/>
    <property type="molecule type" value="Transcribed_RNA"/>
</dbReference>
<feature type="non-terminal residue" evidence="3">
    <location>
        <position position="1"/>
    </location>
</feature>
<keyword evidence="1" id="KW-0175">Coiled coil</keyword>
<name>A0A146JYM5_9EUKA</name>
<feature type="coiled-coil region" evidence="1">
    <location>
        <begin position="91"/>
        <end position="145"/>
    </location>
</feature>
<reference evidence="3" key="1">
    <citation type="submission" date="2015-07" db="EMBL/GenBank/DDBJ databases">
        <title>Adaptation to a free-living lifestyle via gene acquisitions in the diplomonad Trepomonas sp. PC1.</title>
        <authorList>
            <person name="Xu F."/>
            <person name="Jerlstrom-Hultqvist J."/>
            <person name="Kolisko M."/>
            <person name="Simpson A.G.B."/>
            <person name="Roger A.J."/>
            <person name="Svard S.G."/>
            <person name="Andersson J.O."/>
        </authorList>
    </citation>
    <scope>NUCLEOTIDE SEQUENCE</scope>
    <source>
        <strain evidence="3">PC1</strain>
    </source>
</reference>
<dbReference type="AlphaFoldDB" id="A0A146JYM5"/>
<protein>
    <submittedName>
        <fullName evidence="3">Uncharacterized protein</fullName>
    </submittedName>
</protein>
<feature type="coiled-coil region" evidence="1">
    <location>
        <begin position="206"/>
        <end position="311"/>
    </location>
</feature>
<evidence type="ECO:0000256" key="2">
    <source>
        <dbReference type="SAM" id="MobiDB-lite"/>
    </source>
</evidence>
<feature type="compositionally biased region" description="Basic and acidic residues" evidence="2">
    <location>
        <begin position="491"/>
        <end position="504"/>
    </location>
</feature>
<proteinExistence type="predicted"/>
<feature type="coiled-coil region" evidence="1">
    <location>
        <begin position="337"/>
        <end position="470"/>
    </location>
</feature>
<feature type="region of interest" description="Disordered" evidence="2">
    <location>
        <begin position="485"/>
        <end position="504"/>
    </location>
</feature>